<keyword evidence="2" id="KW-0732">Signal</keyword>
<dbReference type="AlphaFoldDB" id="A0A385YZV5"/>
<evidence type="ECO:0000313" key="5">
    <source>
        <dbReference type="Proteomes" id="UP000265560"/>
    </source>
</evidence>
<feature type="region of interest" description="Disordered" evidence="1">
    <location>
        <begin position="154"/>
        <end position="177"/>
    </location>
</feature>
<dbReference type="KEGG" id="pcav:D3880_07905"/>
<dbReference type="Proteomes" id="UP000265560">
    <property type="component" value="Chromosome"/>
</dbReference>
<feature type="signal peptide" evidence="2">
    <location>
        <begin position="1"/>
        <end position="32"/>
    </location>
</feature>
<dbReference type="RefSeq" id="WP_119892927.1">
    <property type="nucleotide sequence ID" value="NZ_CP032419.1"/>
</dbReference>
<protein>
    <submittedName>
        <fullName evidence="4">DUF4124 domain-containing protein</fullName>
    </submittedName>
</protein>
<proteinExistence type="predicted"/>
<accession>A0A385YZV5</accession>
<feature type="region of interest" description="Disordered" evidence="1">
    <location>
        <begin position="130"/>
        <end position="149"/>
    </location>
</feature>
<name>A0A385YZV5_9PSED</name>
<evidence type="ECO:0000256" key="2">
    <source>
        <dbReference type="SAM" id="SignalP"/>
    </source>
</evidence>
<feature type="domain" description="DUF4124" evidence="3">
    <location>
        <begin position="29"/>
        <end position="68"/>
    </location>
</feature>
<feature type="chain" id="PRO_5017364336" evidence="2">
    <location>
        <begin position="33"/>
        <end position="177"/>
    </location>
</feature>
<gene>
    <name evidence="4" type="ORF">D3880_07905</name>
</gene>
<dbReference type="OrthoDB" id="7031901at2"/>
<evidence type="ECO:0000313" key="4">
    <source>
        <dbReference type="EMBL" id="AYC32306.1"/>
    </source>
</evidence>
<evidence type="ECO:0000256" key="1">
    <source>
        <dbReference type="SAM" id="MobiDB-lite"/>
    </source>
</evidence>
<sequence>MEDVILIGQSRTVFCATLLCASLITPTLPTLAATVFRCEDANGKITYTLQGCPTDQSLQLQDAHNPTPGSGTPTPLAQVAKSSRTGKAAKTGRNGELVVVAEHQDGCGNRVTGSTRRQAMIRKEVRAGMTRTDVESTLGKPDKVSSQNGQLRYQYGGKQGRSQQVSFDENGCVRGKR</sequence>
<dbReference type="EMBL" id="CP032419">
    <property type="protein sequence ID" value="AYC32306.1"/>
    <property type="molecule type" value="Genomic_DNA"/>
</dbReference>
<dbReference type="Pfam" id="PF13511">
    <property type="entry name" value="DUF4124"/>
    <property type="match status" value="1"/>
</dbReference>
<reference evidence="5" key="1">
    <citation type="submission" date="2018-09" db="EMBL/GenBank/DDBJ databases">
        <authorList>
            <person name="Zhu H."/>
        </authorList>
    </citation>
    <scope>NUCLEOTIDE SEQUENCE [LARGE SCALE GENOMIC DNA]</scope>
    <source>
        <strain evidence="5">K2W31S-8</strain>
    </source>
</reference>
<dbReference type="InterPro" id="IPR025392">
    <property type="entry name" value="DUF4124"/>
</dbReference>
<keyword evidence="5" id="KW-1185">Reference proteome</keyword>
<evidence type="ECO:0000259" key="3">
    <source>
        <dbReference type="Pfam" id="PF13511"/>
    </source>
</evidence>
<organism evidence="4 5">
    <name type="scientific">Pseudomonas cavernae</name>
    <dbReference type="NCBI Taxonomy" id="2320867"/>
    <lineage>
        <taxon>Bacteria</taxon>
        <taxon>Pseudomonadati</taxon>
        <taxon>Pseudomonadota</taxon>
        <taxon>Gammaproteobacteria</taxon>
        <taxon>Pseudomonadales</taxon>
        <taxon>Pseudomonadaceae</taxon>
        <taxon>Pseudomonas</taxon>
    </lineage>
</organism>